<keyword evidence="11" id="KW-1185">Reference proteome</keyword>
<dbReference type="PROSITE" id="PS00761">
    <property type="entry name" value="SPASE_I_3"/>
    <property type="match status" value="1"/>
</dbReference>
<dbReference type="Pfam" id="PF10502">
    <property type="entry name" value="Peptidase_S26"/>
    <property type="match status" value="1"/>
</dbReference>
<keyword evidence="7" id="KW-0472">Membrane</keyword>
<organism evidence="10 11">
    <name type="scientific">Umezawaea endophytica</name>
    <dbReference type="NCBI Taxonomy" id="1654476"/>
    <lineage>
        <taxon>Bacteria</taxon>
        <taxon>Bacillati</taxon>
        <taxon>Actinomycetota</taxon>
        <taxon>Actinomycetes</taxon>
        <taxon>Pseudonocardiales</taxon>
        <taxon>Pseudonocardiaceae</taxon>
        <taxon>Umezawaea</taxon>
    </lineage>
</organism>
<keyword evidence="7" id="KW-0812">Transmembrane</keyword>
<comment type="subcellular location">
    <subcellularLocation>
        <location evidence="2">Cell membrane</location>
        <topology evidence="2">Single-pass type II membrane protein</topology>
    </subcellularLocation>
    <subcellularLocation>
        <location evidence="7">Membrane</location>
        <topology evidence="7">Single-pass type II membrane protein</topology>
    </subcellularLocation>
</comment>
<evidence type="ECO:0000256" key="8">
    <source>
        <dbReference type="SAM" id="MobiDB-lite"/>
    </source>
</evidence>
<evidence type="ECO:0000313" key="11">
    <source>
        <dbReference type="Proteomes" id="UP001141259"/>
    </source>
</evidence>
<comment type="catalytic activity">
    <reaction evidence="1 7">
        <text>Cleavage of hydrophobic, N-terminal signal or leader sequences from secreted and periplasmic proteins.</text>
        <dbReference type="EC" id="3.4.21.89"/>
    </reaction>
</comment>
<keyword evidence="7" id="KW-1133">Transmembrane helix</keyword>
<feature type="domain" description="Peptidase S26" evidence="9">
    <location>
        <begin position="46"/>
        <end position="245"/>
    </location>
</feature>
<dbReference type="SUPFAM" id="SSF51306">
    <property type="entry name" value="LexA/Signal peptidase"/>
    <property type="match status" value="1"/>
</dbReference>
<feature type="active site" evidence="6">
    <location>
        <position position="153"/>
    </location>
</feature>
<dbReference type="Proteomes" id="UP001141259">
    <property type="component" value="Unassembled WGS sequence"/>
</dbReference>
<evidence type="ECO:0000256" key="6">
    <source>
        <dbReference type="PIRSR" id="PIRSR600223-1"/>
    </source>
</evidence>
<feature type="transmembrane region" description="Helical" evidence="7">
    <location>
        <begin position="47"/>
        <end position="70"/>
    </location>
</feature>
<comment type="similarity">
    <text evidence="3 7">Belongs to the peptidase S26 family.</text>
</comment>
<evidence type="ECO:0000259" key="9">
    <source>
        <dbReference type="Pfam" id="PF10502"/>
    </source>
</evidence>
<dbReference type="InterPro" id="IPR036286">
    <property type="entry name" value="LexA/Signal_pep-like_sf"/>
</dbReference>
<evidence type="ECO:0000256" key="1">
    <source>
        <dbReference type="ARBA" id="ARBA00000677"/>
    </source>
</evidence>
<proteinExistence type="inferred from homology"/>
<dbReference type="AlphaFoldDB" id="A0A9X2VTZ1"/>
<evidence type="ECO:0000313" key="10">
    <source>
        <dbReference type="EMBL" id="MCS7482606.1"/>
    </source>
</evidence>
<feature type="transmembrane region" description="Helical" evidence="7">
    <location>
        <begin position="271"/>
        <end position="291"/>
    </location>
</feature>
<dbReference type="PANTHER" id="PTHR43390:SF1">
    <property type="entry name" value="CHLOROPLAST PROCESSING PEPTIDASE"/>
    <property type="match status" value="1"/>
</dbReference>
<keyword evidence="5 7" id="KW-0378">Hydrolase</keyword>
<name>A0A9X2VTZ1_9PSEU</name>
<dbReference type="InterPro" id="IPR019533">
    <property type="entry name" value="Peptidase_S26"/>
</dbReference>
<gene>
    <name evidence="10" type="primary">lepB</name>
    <name evidence="10" type="ORF">NZH93_37655</name>
</gene>
<comment type="caution">
    <text evidence="10">The sequence shown here is derived from an EMBL/GenBank/DDBJ whole genome shotgun (WGS) entry which is preliminary data.</text>
</comment>
<dbReference type="CDD" id="cd06530">
    <property type="entry name" value="S26_SPase_I"/>
    <property type="match status" value="1"/>
</dbReference>
<dbReference type="NCBIfam" id="TIGR02227">
    <property type="entry name" value="sigpep_I_bact"/>
    <property type="match status" value="1"/>
</dbReference>
<dbReference type="Gene3D" id="2.10.109.10">
    <property type="entry name" value="Umud Fragment, subunit A"/>
    <property type="match status" value="1"/>
</dbReference>
<comment type="caution">
    <text evidence="7">Lacks conserved residue(s) required for the propagation of feature annotation.</text>
</comment>
<evidence type="ECO:0000256" key="3">
    <source>
        <dbReference type="ARBA" id="ARBA00009370"/>
    </source>
</evidence>
<evidence type="ECO:0000256" key="7">
    <source>
        <dbReference type="RuleBase" id="RU362042"/>
    </source>
</evidence>
<feature type="region of interest" description="Disordered" evidence="8">
    <location>
        <begin position="1"/>
        <end position="23"/>
    </location>
</feature>
<dbReference type="GO" id="GO:0009003">
    <property type="term" value="F:signal peptidase activity"/>
    <property type="evidence" value="ECO:0007669"/>
    <property type="project" value="UniProtKB-EC"/>
</dbReference>
<protein>
    <recommendedName>
        <fullName evidence="4 7">Signal peptidase I</fullName>
        <ecNumber evidence="4 7">3.4.21.89</ecNumber>
    </recommendedName>
</protein>
<dbReference type="InterPro" id="IPR019758">
    <property type="entry name" value="Pept_S26A_signal_pept_1_CS"/>
</dbReference>
<dbReference type="EMBL" id="JANYMP010000025">
    <property type="protein sequence ID" value="MCS7482606.1"/>
    <property type="molecule type" value="Genomic_DNA"/>
</dbReference>
<evidence type="ECO:0000256" key="5">
    <source>
        <dbReference type="ARBA" id="ARBA00022801"/>
    </source>
</evidence>
<feature type="compositionally biased region" description="Basic and acidic residues" evidence="8">
    <location>
        <begin position="10"/>
        <end position="23"/>
    </location>
</feature>
<dbReference type="GO" id="GO:0006465">
    <property type="term" value="P:signal peptide processing"/>
    <property type="evidence" value="ECO:0007669"/>
    <property type="project" value="InterPro"/>
</dbReference>
<feature type="active site" evidence="6">
    <location>
        <position position="75"/>
    </location>
</feature>
<accession>A0A9X2VTZ1</accession>
<sequence>MVDVVPSRGPSDEDPYRSSDEEAVEAWRERARKAQKGKRKGSFWKELPILVVVAFGLAFLIQTFLARVYMIPSESMEQTLHGCNGCYGDRVLVDKITYDFSEPAPGDVIVFHGPQSWQNDFVTAEPTNAFQKGLQGLGALIGLPSASQEDFVKRVIAVGGQTVKCCDDKNRVTVDGKPLDESYLYWEPGRSTVQESFADLTIPKGFLFVLGDNRNDSCDSRCQGDGREGGLVPIDNVVGKARAVVLPPSRWQGVTDHNPQSQVVAMGAPSWQSALPAGVGIAFAWPVLFLGKRARARFRRKTLG</sequence>
<evidence type="ECO:0000256" key="4">
    <source>
        <dbReference type="ARBA" id="ARBA00013208"/>
    </source>
</evidence>
<dbReference type="RefSeq" id="WP_259628070.1">
    <property type="nucleotide sequence ID" value="NZ_JANYMP010000025.1"/>
</dbReference>
<keyword evidence="7" id="KW-0645">Protease</keyword>
<dbReference type="GO" id="GO:0005886">
    <property type="term" value="C:plasma membrane"/>
    <property type="evidence" value="ECO:0007669"/>
    <property type="project" value="UniProtKB-SubCell"/>
</dbReference>
<dbReference type="PRINTS" id="PR00727">
    <property type="entry name" value="LEADERPTASE"/>
</dbReference>
<reference evidence="10" key="1">
    <citation type="submission" date="2022-08" db="EMBL/GenBank/DDBJ databases">
        <authorList>
            <person name="Tistechok S."/>
            <person name="Samborskyy M."/>
            <person name="Roman I."/>
        </authorList>
    </citation>
    <scope>NUCLEOTIDE SEQUENCE</scope>
    <source>
        <strain evidence="10">DSM 103496</strain>
    </source>
</reference>
<evidence type="ECO:0000256" key="2">
    <source>
        <dbReference type="ARBA" id="ARBA00004401"/>
    </source>
</evidence>
<dbReference type="PANTHER" id="PTHR43390">
    <property type="entry name" value="SIGNAL PEPTIDASE I"/>
    <property type="match status" value="1"/>
</dbReference>
<dbReference type="InterPro" id="IPR000223">
    <property type="entry name" value="Pept_S26A_signal_pept_1"/>
</dbReference>
<dbReference type="GO" id="GO:0004252">
    <property type="term" value="F:serine-type endopeptidase activity"/>
    <property type="evidence" value="ECO:0007669"/>
    <property type="project" value="InterPro"/>
</dbReference>
<dbReference type="EC" id="3.4.21.89" evidence="4 7"/>